<proteinExistence type="predicted"/>
<dbReference type="Gene3D" id="3.40.50.300">
    <property type="entry name" value="P-loop containing nucleotide triphosphate hydrolases"/>
    <property type="match status" value="1"/>
</dbReference>
<feature type="transmembrane region" description="Helical" evidence="5">
    <location>
        <begin position="137"/>
        <end position="161"/>
    </location>
</feature>
<keyword evidence="1" id="KW-0547">Nucleotide-binding</keyword>
<keyword evidence="5" id="KW-0472">Membrane</keyword>
<keyword evidence="2" id="KW-0378">Hydrolase</keyword>
<protein>
    <submittedName>
        <fullName evidence="7">DEAD-box ATP-dependent RNA helicase 3B, chloroplastic</fullName>
    </submittedName>
</protein>
<keyword evidence="5" id="KW-0812">Transmembrane</keyword>
<dbReference type="GO" id="GO:0005829">
    <property type="term" value="C:cytosol"/>
    <property type="evidence" value="ECO:0007669"/>
    <property type="project" value="TreeGrafter"/>
</dbReference>
<keyword evidence="5" id="KW-1133">Transmembrane helix</keyword>
<keyword evidence="4" id="KW-0067">ATP-binding</keyword>
<evidence type="ECO:0000259" key="6">
    <source>
        <dbReference type="PROSITE" id="PS51194"/>
    </source>
</evidence>
<name>A0AAW2J456_9LAMI</name>
<dbReference type="AlphaFoldDB" id="A0AAW2J456"/>
<dbReference type="SUPFAM" id="SSF52540">
    <property type="entry name" value="P-loop containing nucleoside triphosphate hydrolases"/>
    <property type="match status" value="1"/>
</dbReference>
<accession>A0AAW2J456</accession>
<organism evidence="7">
    <name type="scientific">Sesamum calycinum</name>
    <dbReference type="NCBI Taxonomy" id="2727403"/>
    <lineage>
        <taxon>Eukaryota</taxon>
        <taxon>Viridiplantae</taxon>
        <taxon>Streptophyta</taxon>
        <taxon>Embryophyta</taxon>
        <taxon>Tracheophyta</taxon>
        <taxon>Spermatophyta</taxon>
        <taxon>Magnoliopsida</taxon>
        <taxon>eudicotyledons</taxon>
        <taxon>Gunneridae</taxon>
        <taxon>Pentapetalae</taxon>
        <taxon>asterids</taxon>
        <taxon>lamiids</taxon>
        <taxon>Lamiales</taxon>
        <taxon>Pedaliaceae</taxon>
        <taxon>Sesamum</taxon>
    </lineage>
</organism>
<reference evidence="7" key="1">
    <citation type="submission" date="2020-06" db="EMBL/GenBank/DDBJ databases">
        <authorList>
            <person name="Li T."/>
            <person name="Hu X."/>
            <person name="Zhang T."/>
            <person name="Song X."/>
            <person name="Zhang H."/>
            <person name="Dai N."/>
            <person name="Sheng W."/>
            <person name="Hou X."/>
            <person name="Wei L."/>
        </authorList>
    </citation>
    <scope>NUCLEOTIDE SEQUENCE</scope>
    <source>
        <strain evidence="7">KEN8</strain>
        <tissue evidence="7">Leaf</tissue>
    </source>
</reference>
<sequence length="163" mass="17765">MSWISLLIPCTEIMVSAYSLSPQFDLSTPFASTLQVYAKGGKTIGFTQTKWDAGEVWLALTNSIASEALHGDISHHQRGLTLNGFRQGRFRVLVATDVAARGLDIPNVDLELSILSPDVFPMLSTVSISAIFCSDCVLWELAGVVGVFEFVLLMGFLAVWLHS</sequence>
<comment type="caution">
    <text evidence="7">The sequence shown here is derived from an EMBL/GenBank/DDBJ whole genome shotgun (WGS) entry which is preliminary data.</text>
</comment>
<dbReference type="GO" id="GO:0003724">
    <property type="term" value="F:RNA helicase activity"/>
    <property type="evidence" value="ECO:0007669"/>
    <property type="project" value="TreeGrafter"/>
</dbReference>
<evidence type="ECO:0000256" key="4">
    <source>
        <dbReference type="ARBA" id="ARBA00022840"/>
    </source>
</evidence>
<dbReference type="EMBL" id="JACGWM010001701">
    <property type="protein sequence ID" value="KAL0289266.1"/>
    <property type="molecule type" value="Genomic_DNA"/>
</dbReference>
<evidence type="ECO:0000256" key="3">
    <source>
        <dbReference type="ARBA" id="ARBA00022806"/>
    </source>
</evidence>
<dbReference type="Pfam" id="PF00271">
    <property type="entry name" value="Helicase_C"/>
    <property type="match status" value="1"/>
</dbReference>
<keyword evidence="3 7" id="KW-0347">Helicase</keyword>
<dbReference type="InterPro" id="IPR050079">
    <property type="entry name" value="DEAD_box_RNA_helicase"/>
</dbReference>
<dbReference type="GO" id="GO:0016787">
    <property type="term" value="F:hydrolase activity"/>
    <property type="evidence" value="ECO:0007669"/>
    <property type="project" value="UniProtKB-KW"/>
</dbReference>
<evidence type="ECO:0000256" key="2">
    <source>
        <dbReference type="ARBA" id="ARBA00022801"/>
    </source>
</evidence>
<dbReference type="PANTHER" id="PTHR47959">
    <property type="entry name" value="ATP-DEPENDENT RNA HELICASE RHLE-RELATED"/>
    <property type="match status" value="1"/>
</dbReference>
<reference evidence="7" key="2">
    <citation type="journal article" date="2024" name="Plant">
        <title>Genomic evolution and insights into agronomic trait innovations of Sesamum species.</title>
        <authorList>
            <person name="Miao H."/>
            <person name="Wang L."/>
            <person name="Qu L."/>
            <person name="Liu H."/>
            <person name="Sun Y."/>
            <person name="Le M."/>
            <person name="Wang Q."/>
            <person name="Wei S."/>
            <person name="Zheng Y."/>
            <person name="Lin W."/>
            <person name="Duan Y."/>
            <person name="Cao H."/>
            <person name="Xiong S."/>
            <person name="Wang X."/>
            <person name="Wei L."/>
            <person name="Li C."/>
            <person name="Ma Q."/>
            <person name="Ju M."/>
            <person name="Zhao R."/>
            <person name="Li G."/>
            <person name="Mu C."/>
            <person name="Tian Q."/>
            <person name="Mei H."/>
            <person name="Zhang T."/>
            <person name="Gao T."/>
            <person name="Zhang H."/>
        </authorList>
    </citation>
    <scope>NUCLEOTIDE SEQUENCE</scope>
    <source>
        <strain evidence="7">KEN8</strain>
    </source>
</reference>
<dbReference type="InterPro" id="IPR027417">
    <property type="entry name" value="P-loop_NTPase"/>
</dbReference>
<dbReference type="InterPro" id="IPR001650">
    <property type="entry name" value="Helicase_C-like"/>
</dbReference>
<dbReference type="PANTHER" id="PTHR47959:SF1">
    <property type="entry name" value="ATP-DEPENDENT RNA HELICASE DBPA"/>
    <property type="match status" value="1"/>
</dbReference>
<evidence type="ECO:0000313" key="7">
    <source>
        <dbReference type="EMBL" id="KAL0289266.1"/>
    </source>
</evidence>
<gene>
    <name evidence="7" type="ORF">Scaly_2707200</name>
</gene>
<dbReference type="GO" id="GO:0005524">
    <property type="term" value="F:ATP binding"/>
    <property type="evidence" value="ECO:0007669"/>
    <property type="project" value="UniProtKB-KW"/>
</dbReference>
<dbReference type="PROSITE" id="PS51194">
    <property type="entry name" value="HELICASE_CTER"/>
    <property type="match status" value="1"/>
</dbReference>
<evidence type="ECO:0000256" key="1">
    <source>
        <dbReference type="ARBA" id="ARBA00022741"/>
    </source>
</evidence>
<evidence type="ECO:0000256" key="5">
    <source>
        <dbReference type="SAM" id="Phobius"/>
    </source>
</evidence>
<feature type="domain" description="Helicase C-terminal" evidence="6">
    <location>
        <begin position="32"/>
        <end position="163"/>
    </location>
</feature>